<feature type="domain" description="NmrA-like" evidence="1">
    <location>
        <begin position="2"/>
        <end position="252"/>
    </location>
</feature>
<gene>
    <name evidence="2" type="ORF">FSB64_29820</name>
</gene>
<dbReference type="SUPFAM" id="SSF51735">
    <property type="entry name" value="NAD(P)-binding Rossmann-fold domains"/>
    <property type="match status" value="1"/>
</dbReference>
<keyword evidence="3" id="KW-1185">Reference proteome</keyword>
<dbReference type="PANTHER" id="PTHR43162">
    <property type="match status" value="1"/>
</dbReference>
<dbReference type="Pfam" id="PF05368">
    <property type="entry name" value="NmrA"/>
    <property type="match status" value="1"/>
</dbReference>
<organism evidence="2 3">
    <name type="scientific">Paraburkholderia youngii</name>
    <dbReference type="NCBI Taxonomy" id="2782701"/>
    <lineage>
        <taxon>Bacteria</taxon>
        <taxon>Pseudomonadati</taxon>
        <taxon>Pseudomonadota</taxon>
        <taxon>Betaproteobacteria</taxon>
        <taxon>Burkholderiales</taxon>
        <taxon>Burkholderiaceae</taxon>
        <taxon>Paraburkholderia</taxon>
    </lineage>
</organism>
<protein>
    <submittedName>
        <fullName evidence="2">NAD-dependent epimerase/dehydratase family protein</fullName>
    </submittedName>
</protein>
<name>A0ABX2NUS1_9BURK</name>
<evidence type="ECO:0000259" key="1">
    <source>
        <dbReference type="Pfam" id="PF05368"/>
    </source>
</evidence>
<comment type="caution">
    <text evidence="2">The sequence shown here is derived from an EMBL/GenBank/DDBJ whole genome shotgun (WGS) entry which is preliminary data.</text>
</comment>
<reference evidence="2 3" key="1">
    <citation type="submission" date="2019-08" db="EMBL/GenBank/DDBJ databases">
        <title>Paraburkholderia simonii sp. nov. and P. youngii sp. nov. Brazilian and Mexican Mimosa-associated rhizobia.</title>
        <authorList>
            <person name="Mavima L."/>
            <person name="Beukes C.W."/>
            <person name="Palmer M."/>
            <person name="De Meyer S.E."/>
            <person name="James E.K."/>
            <person name="Maluk M."/>
            <person name="Avontuur J.R."/>
            <person name="Chan W.Y."/>
            <person name="Venter S.N."/>
            <person name="Steenkamp E.T."/>
        </authorList>
    </citation>
    <scope>NUCLEOTIDE SEQUENCE [LARGE SCALE GENOMIC DNA]</scope>
    <source>
        <strain evidence="2 3">JPY454</strain>
    </source>
</reference>
<dbReference type="InterPro" id="IPR008030">
    <property type="entry name" value="NmrA-like"/>
</dbReference>
<evidence type="ECO:0000313" key="2">
    <source>
        <dbReference type="EMBL" id="NVI07878.1"/>
    </source>
</evidence>
<proteinExistence type="predicted"/>
<dbReference type="Gene3D" id="3.40.50.720">
    <property type="entry name" value="NAD(P)-binding Rossmann-like Domain"/>
    <property type="match status" value="1"/>
</dbReference>
<sequence>MTILVTGSTGTVGKQVLEHLQGRGVQVHALTRSPQKAQFADGIRAIKGDLSDADSVRQAMRGISTLFLLAPNAADELTQALQALSIARESHVNGVVYLSVFRGAEFVDVPHFAGKHAIERMIEQCDMPATVLRPAYFMQNDVQQKDALLKHGIYGMPIGEKGISMVDVRDIGEAAAKELLRRELAASPLPRETYELVGPDALTAQSVVRIWADALGRAVRHGGDDLDILEQRLKSVAPAWLAYDMRLMMQRYQQDGAVASTEQIGRLSTLLGRPPRSYRDFAVAMAAAWEGLTHARTVLHQSCFMQEA</sequence>
<dbReference type="Gene3D" id="3.90.25.10">
    <property type="entry name" value="UDP-galactose 4-epimerase, domain 1"/>
    <property type="match status" value="1"/>
</dbReference>
<dbReference type="InterPro" id="IPR036291">
    <property type="entry name" value="NAD(P)-bd_dom_sf"/>
</dbReference>
<dbReference type="InterPro" id="IPR051604">
    <property type="entry name" value="Ergot_Alk_Oxidoreductase"/>
</dbReference>
<dbReference type="EMBL" id="VOMC01000039">
    <property type="protein sequence ID" value="NVI07878.1"/>
    <property type="molecule type" value="Genomic_DNA"/>
</dbReference>
<dbReference type="RefSeq" id="WP_176368783.1">
    <property type="nucleotide sequence ID" value="NZ_VOMC01000039.1"/>
</dbReference>
<dbReference type="Proteomes" id="UP000821598">
    <property type="component" value="Unassembled WGS sequence"/>
</dbReference>
<dbReference type="PANTHER" id="PTHR43162:SF1">
    <property type="entry name" value="PRESTALK A DIFFERENTIATION PROTEIN A"/>
    <property type="match status" value="1"/>
</dbReference>
<evidence type="ECO:0000313" key="3">
    <source>
        <dbReference type="Proteomes" id="UP000821598"/>
    </source>
</evidence>
<accession>A0ABX2NUS1</accession>